<organism evidence="1 2">
    <name type="scientific">Candidatus Propionivibrio aalborgensis</name>
    <dbReference type="NCBI Taxonomy" id="1860101"/>
    <lineage>
        <taxon>Bacteria</taxon>
        <taxon>Pseudomonadati</taxon>
        <taxon>Pseudomonadota</taxon>
        <taxon>Betaproteobacteria</taxon>
        <taxon>Rhodocyclales</taxon>
        <taxon>Rhodocyclaceae</taxon>
        <taxon>Propionivibrio</taxon>
    </lineage>
</organism>
<name>A0A1A8XM38_9RHOO</name>
<accession>A0A1A8XM38</accession>
<dbReference type="AlphaFoldDB" id="A0A1A8XM38"/>
<gene>
    <name evidence="1" type="ORF">PROAA_1670002</name>
</gene>
<evidence type="ECO:0000313" key="2">
    <source>
        <dbReference type="Proteomes" id="UP000199600"/>
    </source>
</evidence>
<dbReference type="EMBL" id="FLQY01000076">
    <property type="protein sequence ID" value="SBT05736.1"/>
    <property type="molecule type" value="Genomic_DNA"/>
</dbReference>
<reference evidence="1 2" key="1">
    <citation type="submission" date="2016-06" db="EMBL/GenBank/DDBJ databases">
        <authorList>
            <person name="Kjaerup R.B."/>
            <person name="Dalgaard T.S."/>
            <person name="Juul-Madsen H.R."/>
        </authorList>
    </citation>
    <scope>NUCLEOTIDE SEQUENCE [LARGE SCALE GENOMIC DNA]</scope>
    <source>
        <strain evidence="1">2</strain>
    </source>
</reference>
<evidence type="ECO:0000313" key="1">
    <source>
        <dbReference type="EMBL" id="SBT05736.1"/>
    </source>
</evidence>
<protein>
    <submittedName>
        <fullName evidence="1">Uncharacterized protein</fullName>
    </submittedName>
</protein>
<proteinExistence type="predicted"/>
<sequence>MAKELIEVHQSAHSNAWRLLSRRLSRMIQPVSSMYQHPVRVRCLSYSWYARTAFAVLSVVSEEHKCGAASNAVGSYRLAKRIRPEPFR</sequence>
<keyword evidence="2" id="KW-1185">Reference proteome</keyword>
<dbReference type="Proteomes" id="UP000199600">
    <property type="component" value="Unassembled WGS sequence"/>
</dbReference>